<name>A0A0W0G1R4_MONRR</name>
<dbReference type="EMBL" id="LATX01001331">
    <property type="protein sequence ID" value="KTB42466.1"/>
    <property type="molecule type" value="Genomic_DNA"/>
</dbReference>
<reference evidence="1 2" key="1">
    <citation type="submission" date="2015-12" db="EMBL/GenBank/DDBJ databases">
        <title>Draft genome sequence of Moniliophthora roreri, the causal agent of frosty pod rot of cacao.</title>
        <authorList>
            <person name="Aime M.C."/>
            <person name="Diaz-Valderrama J.R."/>
            <person name="Kijpornyongpan T."/>
            <person name="Phillips-Mora W."/>
        </authorList>
    </citation>
    <scope>NUCLEOTIDE SEQUENCE [LARGE SCALE GENOMIC DNA]</scope>
    <source>
        <strain evidence="1 2">MCA 2952</strain>
    </source>
</reference>
<sequence>MGVITHIVFSRQHISGIISPANLLYQSPDFADDSDN</sequence>
<protein>
    <submittedName>
        <fullName evidence="1">Uncharacterized protein</fullName>
    </submittedName>
</protein>
<dbReference type="AlphaFoldDB" id="A0A0W0G1R4"/>
<organism evidence="1 2">
    <name type="scientific">Moniliophthora roreri</name>
    <name type="common">Frosty pod rot fungus</name>
    <name type="synonym">Monilia roreri</name>
    <dbReference type="NCBI Taxonomy" id="221103"/>
    <lineage>
        <taxon>Eukaryota</taxon>
        <taxon>Fungi</taxon>
        <taxon>Dikarya</taxon>
        <taxon>Basidiomycota</taxon>
        <taxon>Agaricomycotina</taxon>
        <taxon>Agaricomycetes</taxon>
        <taxon>Agaricomycetidae</taxon>
        <taxon>Agaricales</taxon>
        <taxon>Marasmiineae</taxon>
        <taxon>Marasmiaceae</taxon>
        <taxon>Moniliophthora</taxon>
    </lineage>
</organism>
<dbReference type="Proteomes" id="UP000054988">
    <property type="component" value="Unassembled WGS sequence"/>
</dbReference>
<accession>A0A0W0G1R4</accession>
<comment type="caution">
    <text evidence="1">The sequence shown here is derived from an EMBL/GenBank/DDBJ whole genome shotgun (WGS) entry which is preliminary data.</text>
</comment>
<evidence type="ECO:0000313" key="2">
    <source>
        <dbReference type="Proteomes" id="UP000054988"/>
    </source>
</evidence>
<evidence type="ECO:0000313" key="1">
    <source>
        <dbReference type="EMBL" id="KTB42466.1"/>
    </source>
</evidence>
<proteinExistence type="predicted"/>
<gene>
    <name evidence="1" type="ORF">WG66_4958</name>
</gene>